<keyword evidence="1" id="KW-1133">Transmembrane helix</keyword>
<dbReference type="PRINTS" id="PR00702">
    <property type="entry name" value="ACRIFLAVINRP"/>
</dbReference>
<feature type="transmembrane region" description="Helical" evidence="1">
    <location>
        <begin position="384"/>
        <end position="409"/>
    </location>
</feature>
<reference evidence="2 3" key="1">
    <citation type="submission" date="2018-05" db="EMBL/GenBank/DDBJ databases">
        <title>Integrated omic analyses show evidence that a Ca. Accumulibacter phosphatis strain performs denitrification under micro-aerobic conditions.</title>
        <authorList>
            <person name="Camejo P.Y."/>
            <person name="Katherine M.D."/>
            <person name="Daniel N.R."/>
        </authorList>
    </citation>
    <scope>NUCLEOTIDE SEQUENCE [LARGE SCALE GENOMIC DNA]</scope>
    <source>
        <strain evidence="2">UW-LDO-IC</strain>
    </source>
</reference>
<dbReference type="Gene3D" id="1.20.1640.10">
    <property type="entry name" value="Multidrug efflux transporter AcrB transmembrane domain"/>
    <property type="match status" value="2"/>
</dbReference>
<dbReference type="InterPro" id="IPR001036">
    <property type="entry name" value="Acrflvin-R"/>
</dbReference>
<feature type="transmembrane region" description="Helical" evidence="1">
    <location>
        <begin position="873"/>
        <end position="891"/>
    </location>
</feature>
<dbReference type="SUPFAM" id="SSF82714">
    <property type="entry name" value="Multidrug efflux transporter AcrB TolC docking domain, DN and DC subdomains"/>
    <property type="match status" value="2"/>
</dbReference>
<feature type="transmembrane region" description="Helical" evidence="1">
    <location>
        <begin position="843"/>
        <end position="866"/>
    </location>
</feature>
<dbReference type="Pfam" id="PF00873">
    <property type="entry name" value="ACR_tran"/>
    <property type="match status" value="1"/>
</dbReference>
<feature type="transmembrane region" description="Helical" evidence="1">
    <location>
        <begin position="977"/>
        <end position="1003"/>
    </location>
</feature>
<dbReference type="Gene3D" id="3.30.70.1430">
    <property type="entry name" value="Multidrug efflux transporter AcrB pore domain"/>
    <property type="match status" value="2"/>
</dbReference>
<feature type="transmembrane region" description="Helical" evidence="1">
    <location>
        <begin position="519"/>
        <end position="540"/>
    </location>
</feature>
<dbReference type="InterPro" id="IPR027463">
    <property type="entry name" value="AcrB_DN_DC_subdom"/>
</dbReference>
<sequence length="1029" mass="109171">MNFSAWSIRNPVPAVLLFALLTFLGISSFRSLGIQNFPDIELPTITVAATYEGVAPAQMETEVARKIEDQVASLGGIEHITTTLTDGSAAIKVAFNIDKNAEIALNEVRNALDTVRADLPAAMRDPVVSKVTTSGSAILTYAVHSERIDEEALSWFVDNDVAKAMLAVKGVGKVARVGGVDREVQVDLDTARLAALGVTAGDISSLLRQVQQEASGGRGDIGSGIQSVRTLAAVGTVAEIAALKIPLSGGRSVRLGEVAKVRDGVAERSTITLLDGQPVVSFEVTRIKGASEVAVAAAVRQAVLKLQAQHPQLQIEEAFNTVAPVQDNFDGSMELLFEGAFLAILVVWWFLRDWRATLVSAAALPLSIIPTFAAMYYFDFSLNTLTLLALALVVGILVDDAIVEIENIVRHLRMGKTPIEAATEAADEIGLAVIATTFTLVAVFLPTAFMGGVPGKFFKQFGITAAVSVLASLLVARLLTPMMAAYFLKAHGAQPADSRLMTRFLASAAWCLQHRKTTALAAILFFVGSLSLLPLLPTGFVPAADRAQTKVNIELQPGSTLEETLAVAAQARRLLEEMPEVTGVFSAVGRSSGGNDGPFAGASGSDVRKAILTVNLVSRHDRAQQKVIEADIRKRMAVLPGARVSVGAGQTGENLKLVLAGEDPEALRLASQAVTSELRTLKGIGNVTSGASLQRPEIHITPDYARAADLGVTAAAMAEVIRIATAGDYDAKLPKLNLAQRQIPIRVRLDEDLRHDLDAVRQLRVPANKGAVPLDSVADIRLGSGPAQIDRLDRQRNVTIDVELGSRDLGAVVAEANQLPALKGLPPGISRPPSGDAERMAELFGSFGSAMLIGVLCIYVVLVLLFHDFLQPATILAALPLSVGGAFFALLVTHNSFSMPSVIGLLMLMGIVTKNSILLVEYAVMARREHGMARFEALIDACHKRAKPILMTTIAMVAGMTPIALGIGAEPSFRSPMAIAVIGGLLTSTVLSLLVIPVVFTYVDDLLLLLKRLAGRLHRANHGVGVKES</sequence>
<dbReference type="Gene3D" id="3.30.70.1320">
    <property type="entry name" value="Multidrug efflux transporter AcrB pore domain like"/>
    <property type="match status" value="1"/>
</dbReference>
<organism evidence="2 3">
    <name type="scientific">Candidatus Accumulibacter meliphilus</name>
    <dbReference type="NCBI Taxonomy" id="2211374"/>
    <lineage>
        <taxon>Bacteria</taxon>
        <taxon>Pseudomonadati</taxon>
        <taxon>Pseudomonadota</taxon>
        <taxon>Betaproteobacteria</taxon>
        <taxon>Candidatus Accumulibacter</taxon>
    </lineage>
</organism>
<dbReference type="PANTHER" id="PTHR32063:SF77">
    <property type="entry name" value="ACR FAMILY TRANSPORT PROTEIN"/>
    <property type="match status" value="1"/>
</dbReference>
<dbReference type="PANTHER" id="PTHR32063">
    <property type="match status" value="1"/>
</dbReference>
<feature type="transmembrane region" description="Helical" evidence="1">
    <location>
        <begin position="429"/>
        <end position="449"/>
    </location>
</feature>
<dbReference type="SUPFAM" id="SSF82866">
    <property type="entry name" value="Multidrug efflux transporter AcrB transmembrane domain"/>
    <property type="match status" value="2"/>
</dbReference>
<dbReference type="Proteomes" id="UP000253831">
    <property type="component" value="Unassembled WGS sequence"/>
</dbReference>
<evidence type="ECO:0000256" key="1">
    <source>
        <dbReference type="SAM" id="Phobius"/>
    </source>
</evidence>
<keyword evidence="1" id="KW-0812">Transmembrane</keyword>
<feature type="transmembrane region" description="Helical" evidence="1">
    <location>
        <begin position="903"/>
        <end position="925"/>
    </location>
</feature>
<feature type="transmembrane region" description="Helical" evidence="1">
    <location>
        <begin position="461"/>
        <end position="479"/>
    </location>
</feature>
<accession>A0A369XJ67</accession>
<dbReference type="Gene3D" id="3.30.2090.10">
    <property type="entry name" value="Multidrug efflux transporter AcrB TolC docking domain, DN and DC subdomains"/>
    <property type="match status" value="2"/>
</dbReference>
<name>A0A369XJ67_9PROT</name>
<dbReference type="GO" id="GO:0042910">
    <property type="term" value="F:xenobiotic transmembrane transporter activity"/>
    <property type="evidence" value="ECO:0007669"/>
    <property type="project" value="TreeGrafter"/>
</dbReference>
<dbReference type="SUPFAM" id="SSF82693">
    <property type="entry name" value="Multidrug efflux transporter AcrB pore domain, PN1, PN2, PC1 and PC2 subdomains"/>
    <property type="match status" value="3"/>
</dbReference>
<feature type="transmembrane region" description="Helical" evidence="1">
    <location>
        <begin position="335"/>
        <end position="351"/>
    </location>
</feature>
<proteinExistence type="predicted"/>
<evidence type="ECO:0000313" key="2">
    <source>
        <dbReference type="EMBL" id="RDE50173.1"/>
    </source>
</evidence>
<gene>
    <name evidence="2" type="ORF">DVS81_12470</name>
</gene>
<evidence type="ECO:0000313" key="3">
    <source>
        <dbReference type="Proteomes" id="UP000253831"/>
    </source>
</evidence>
<dbReference type="Gene3D" id="3.30.70.1440">
    <property type="entry name" value="Multidrug efflux transporter AcrB pore domain"/>
    <property type="match status" value="1"/>
</dbReference>
<dbReference type="EMBL" id="QPGA01000024">
    <property type="protein sequence ID" value="RDE50173.1"/>
    <property type="molecule type" value="Genomic_DNA"/>
</dbReference>
<feature type="transmembrane region" description="Helical" evidence="1">
    <location>
        <begin position="946"/>
        <end position="965"/>
    </location>
</feature>
<comment type="caution">
    <text evidence="2">The sequence shown here is derived from an EMBL/GenBank/DDBJ whole genome shotgun (WGS) entry which is preliminary data.</text>
</comment>
<dbReference type="AlphaFoldDB" id="A0A369XJ67"/>
<feature type="transmembrane region" description="Helical" evidence="1">
    <location>
        <begin position="358"/>
        <end position="378"/>
    </location>
</feature>
<protein>
    <submittedName>
        <fullName evidence="2">AcrB/AcrD/AcrF family protein</fullName>
    </submittedName>
</protein>
<dbReference type="GO" id="GO:0005886">
    <property type="term" value="C:plasma membrane"/>
    <property type="evidence" value="ECO:0007669"/>
    <property type="project" value="TreeGrafter"/>
</dbReference>
<keyword evidence="1" id="KW-0472">Membrane</keyword>